<accession>B9XIL2</accession>
<keyword evidence="2" id="KW-1185">Reference proteome</keyword>
<evidence type="ECO:0000313" key="2">
    <source>
        <dbReference type="Proteomes" id="UP000003688"/>
    </source>
</evidence>
<dbReference type="AlphaFoldDB" id="B9XIL2"/>
<proteinExistence type="predicted"/>
<organism evidence="1 2">
    <name type="scientific">Pedosphaera parvula (strain Ellin514)</name>
    <dbReference type="NCBI Taxonomy" id="320771"/>
    <lineage>
        <taxon>Bacteria</taxon>
        <taxon>Pseudomonadati</taxon>
        <taxon>Verrucomicrobiota</taxon>
        <taxon>Pedosphaerae</taxon>
        <taxon>Pedosphaerales</taxon>
        <taxon>Pedosphaeraceae</taxon>
        <taxon>Pedosphaera</taxon>
    </lineage>
</organism>
<dbReference type="Proteomes" id="UP000003688">
    <property type="component" value="Unassembled WGS sequence"/>
</dbReference>
<reference evidence="1 2" key="1">
    <citation type="journal article" date="2011" name="J. Bacteriol.">
        <title>Genome sequence of 'Pedosphaera parvula' Ellin514, an aerobic Verrucomicrobial isolate from pasture soil.</title>
        <authorList>
            <person name="Kant R."/>
            <person name="van Passel M.W."/>
            <person name="Sangwan P."/>
            <person name="Palva A."/>
            <person name="Lucas S."/>
            <person name="Copeland A."/>
            <person name="Lapidus A."/>
            <person name="Glavina Del Rio T."/>
            <person name="Dalin E."/>
            <person name="Tice H."/>
            <person name="Bruce D."/>
            <person name="Goodwin L."/>
            <person name="Pitluck S."/>
            <person name="Chertkov O."/>
            <person name="Larimer F.W."/>
            <person name="Land M.L."/>
            <person name="Hauser L."/>
            <person name="Brettin T.S."/>
            <person name="Detter J.C."/>
            <person name="Han S."/>
            <person name="de Vos W.M."/>
            <person name="Janssen P.H."/>
            <person name="Smidt H."/>
        </authorList>
    </citation>
    <scope>NUCLEOTIDE SEQUENCE [LARGE SCALE GENOMIC DNA]</scope>
    <source>
        <strain evidence="1 2">Ellin514</strain>
    </source>
</reference>
<dbReference type="EMBL" id="ABOX02000018">
    <property type="protein sequence ID" value="EEF60275.1"/>
    <property type="molecule type" value="Genomic_DNA"/>
</dbReference>
<protein>
    <submittedName>
        <fullName evidence="1">Uncharacterized protein</fullName>
    </submittedName>
</protein>
<sequence length="215" mass="25025">MLCQICQKRSAHVHETRIMGPPGHQTRTERHLCEVCAGRKTELQMEEEQREWKAVTERRQEQSQVLSREVHKELWEPRLAVMKSNQIRTRGTALDPHWNLVLVGVDSPLPDVDPLNMLFGPLQTETSHVVRQVKDCEVHVIHWHPDPKQHVRHLFEAFPQAGASLDLENKLLFVEAERKLFPDPYRSLTFCTLATYLLGSGLPRDDRFRFQPAKM</sequence>
<gene>
    <name evidence="1" type="ORF">Cflav_PD2971</name>
</gene>
<comment type="caution">
    <text evidence="1">The sequence shown here is derived from an EMBL/GenBank/DDBJ whole genome shotgun (WGS) entry which is preliminary data.</text>
</comment>
<dbReference type="STRING" id="320771.Cflav_PD2971"/>
<evidence type="ECO:0000313" key="1">
    <source>
        <dbReference type="EMBL" id="EEF60275.1"/>
    </source>
</evidence>
<name>B9XIL2_PEDPL</name>